<dbReference type="SMART" id="SM00899">
    <property type="entry name" value="FeoA"/>
    <property type="match status" value="1"/>
</dbReference>
<accession>A0ABQ1M6W0</accession>
<evidence type="ECO:0000259" key="2">
    <source>
        <dbReference type="SMART" id="SM00899"/>
    </source>
</evidence>
<gene>
    <name evidence="3" type="ORF">GCM10011506_19750</name>
</gene>
<feature type="domain" description="Ferrous iron transporter FeoA-like" evidence="2">
    <location>
        <begin position="1"/>
        <end position="61"/>
    </location>
</feature>
<dbReference type="Gene3D" id="2.30.30.90">
    <property type="match status" value="1"/>
</dbReference>
<dbReference type="SUPFAM" id="SSF50037">
    <property type="entry name" value="C-terminal domain of transcriptional repressors"/>
    <property type="match status" value="1"/>
</dbReference>
<organism evidence="3 4">
    <name type="scientific">Marivirga lumbricoides</name>
    <dbReference type="NCBI Taxonomy" id="1046115"/>
    <lineage>
        <taxon>Bacteria</taxon>
        <taxon>Pseudomonadati</taxon>
        <taxon>Bacteroidota</taxon>
        <taxon>Cytophagia</taxon>
        <taxon>Cytophagales</taxon>
        <taxon>Marivirgaceae</taxon>
        <taxon>Marivirga</taxon>
    </lineage>
</organism>
<comment type="caution">
    <text evidence="3">The sequence shown here is derived from an EMBL/GenBank/DDBJ whole genome shotgun (WGS) entry which is preliminary data.</text>
</comment>
<dbReference type="InterPro" id="IPR008988">
    <property type="entry name" value="Transcriptional_repressor_C"/>
</dbReference>
<evidence type="ECO:0000313" key="4">
    <source>
        <dbReference type="Proteomes" id="UP000636010"/>
    </source>
</evidence>
<dbReference type="PANTHER" id="PTHR42954:SF2">
    <property type="entry name" value="FE(2+) TRANSPORT PROTEIN A"/>
    <property type="match status" value="1"/>
</dbReference>
<dbReference type="Proteomes" id="UP000636010">
    <property type="component" value="Unassembled WGS sequence"/>
</dbReference>
<evidence type="ECO:0000313" key="3">
    <source>
        <dbReference type="EMBL" id="GGC34338.1"/>
    </source>
</evidence>
<dbReference type="InterPro" id="IPR038157">
    <property type="entry name" value="FeoA_core_dom"/>
</dbReference>
<evidence type="ECO:0000256" key="1">
    <source>
        <dbReference type="ARBA" id="ARBA00023004"/>
    </source>
</evidence>
<keyword evidence="1" id="KW-0408">Iron</keyword>
<protein>
    <recommendedName>
        <fullName evidence="2">Ferrous iron transporter FeoA-like domain-containing protein</fullName>
    </recommendedName>
</protein>
<dbReference type="EMBL" id="BMEC01000005">
    <property type="protein sequence ID" value="GGC34338.1"/>
    <property type="molecule type" value="Genomic_DNA"/>
</dbReference>
<name>A0ABQ1M6W0_9BACT</name>
<keyword evidence="4" id="KW-1185">Reference proteome</keyword>
<dbReference type="InterPro" id="IPR007167">
    <property type="entry name" value="Fe-transptr_FeoA-like"/>
</dbReference>
<dbReference type="Pfam" id="PF04023">
    <property type="entry name" value="FeoA"/>
    <property type="match status" value="1"/>
</dbReference>
<proteinExistence type="predicted"/>
<dbReference type="InterPro" id="IPR052713">
    <property type="entry name" value="FeoA"/>
</dbReference>
<reference evidence="4" key="1">
    <citation type="journal article" date="2019" name="Int. J. Syst. Evol. Microbiol.">
        <title>The Global Catalogue of Microorganisms (GCM) 10K type strain sequencing project: providing services to taxonomists for standard genome sequencing and annotation.</title>
        <authorList>
            <consortium name="The Broad Institute Genomics Platform"/>
            <consortium name="The Broad Institute Genome Sequencing Center for Infectious Disease"/>
            <person name="Wu L."/>
            <person name="Ma J."/>
        </authorList>
    </citation>
    <scope>NUCLEOTIDE SEQUENCE [LARGE SCALE GENOMIC DNA]</scope>
    <source>
        <strain evidence="4">CGMCC 1.10832</strain>
    </source>
</reference>
<sequence>MEIQDIQNSDIAVKLLEMGFMPGKTLTLLYIAPLGDPLAFQLGDSMIALRKKEAQMVGVSHMKLVVQ</sequence>
<dbReference type="PANTHER" id="PTHR42954">
    <property type="entry name" value="FE(2+) TRANSPORT PROTEIN A"/>
    <property type="match status" value="1"/>
</dbReference>